<name>A0AAV2LFE6_KNICA</name>
<dbReference type="EMBL" id="OZ035845">
    <property type="protein sequence ID" value="CAL1599858.1"/>
    <property type="molecule type" value="Genomic_DNA"/>
</dbReference>
<keyword evidence="3" id="KW-1185">Reference proteome</keyword>
<dbReference type="Gene3D" id="2.60.120.10">
    <property type="entry name" value="Jelly Rolls"/>
    <property type="match status" value="1"/>
</dbReference>
<dbReference type="InterPro" id="IPR014710">
    <property type="entry name" value="RmlC-like_jellyroll"/>
</dbReference>
<gene>
    <name evidence="2" type="ORF">KC01_LOCUS28048</name>
</gene>
<dbReference type="InterPro" id="IPR018490">
    <property type="entry name" value="cNMP-bd_dom_sf"/>
</dbReference>
<evidence type="ECO:0000313" key="2">
    <source>
        <dbReference type="EMBL" id="CAL1599858.1"/>
    </source>
</evidence>
<dbReference type="SUPFAM" id="SSF51206">
    <property type="entry name" value="cAMP-binding domain-like"/>
    <property type="match status" value="1"/>
</dbReference>
<reference evidence="2 3" key="1">
    <citation type="submission" date="2024-04" db="EMBL/GenBank/DDBJ databases">
        <authorList>
            <person name="Waldvogel A.-M."/>
            <person name="Schoenle A."/>
        </authorList>
    </citation>
    <scope>NUCLEOTIDE SEQUENCE [LARGE SCALE GENOMIC DNA]</scope>
</reference>
<organism evidence="2 3">
    <name type="scientific">Knipowitschia caucasica</name>
    <name type="common">Caucasian dwarf goby</name>
    <name type="synonym">Pomatoschistus caucasicus</name>
    <dbReference type="NCBI Taxonomy" id="637954"/>
    <lineage>
        <taxon>Eukaryota</taxon>
        <taxon>Metazoa</taxon>
        <taxon>Chordata</taxon>
        <taxon>Craniata</taxon>
        <taxon>Vertebrata</taxon>
        <taxon>Euteleostomi</taxon>
        <taxon>Actinopterygii</taxon>
        <taxon>Neopterygii</taxon>
        <taxon>Teleostei</taxon>
        <taxon>Neoteleostei</taxon>
        <taxon>Acanthomorphata</taxon>
        <taxon>Gobiaria</taxon>
        <taxon>Gobiiformes</taxon>
        <taxon>Gobioidei</taxon>
        <taxon>Gobiidae</taxon>
        <taxon>Gobiinae</taxon>
        <taxon>Knipowitschia</taxon>
    </lineage>
</organism>
<evidence type="ECO:0000313" key="3">
    <source>
        <dbReference type="Proteomes" id="UP001497482"/>
    </source>
</evidence>
<dbReference type="Proteomes" id="UP001497482">
    <property type="component" value="Chromosome 23"/>
</dbReference>
<proteinExistence type="predicted"/>
<sequence length="76" mass="8674">MKNLELSQIQEIVDCMYPVDYGEEACIIKEGEVGSLVFVMEGLWWFSCCSVPHMNRRLFVSRDRAAAVTGTLRKDT</sequence>
<evidence type="ECO:0000259" key="1">
    <source>
        <dbReference type="PROSITE" id="PS50042"/>
    </source>
</evidence>
<protein>
    <recommendedName>
        <fullName evidence="1">Cyclic nucleotide-binding domain-containing protein</fullName>
    </recommendedName>
</protein>
<dbReference type="PROSITE" id="PS50042">
    <property type="entry name" value="CNMP_BINDING_3"/>
    <property type="match status" value="1"/>
</dbReference>
<dbReference type="AlphaFoldDB" id="A0AAV2LFE6"/>
<accession>A0AAV2LFE6</accession>
<feature type="domain" description="Cyclic nucleotide-binding" evidence="1">
    <location>
        <begin position="1"/>
        <end position="41"/>
    </location>
</feature>
<dbReference type="InterPro" id="IPR000595">
    <property type="entry name" value="cNMP-bd_dom"/>
</dbReference>